<comment type="caution">
    <text evidence="2">The sequence shown here is derived from an EMBL/GenBank/DDBJ whole genome shotgun (WGS) entry which is preliminary data.</text>
</comment>
<dbReference type="EMBL" id="PVBT01000008">
    <property type="protein sequence ID" value="PRD50060.1"/>
    <property type="molecule type" value="Genomic_DNA"/>
</dbReference>
<dbReference type="Gene3D" id="3.40.50.150">
    <property type="entry name" value="Vaccinia Virus protein VP39"/>
    <property type="match status" value="1"/>
</dbReference>
<dbReference type="OrthoDB" id="9805585at2"/>
<protein>
    <recommendedName>
        <fullName evidence="1">Methyltransferase domain-containing protein</fullName>
    </recommendedName>
</protein>
<evidence type="ECO:0000313" key="3">
    <source>
        <dbReference type="Proteomes" id="UP000238563"/>
    </source>
</evidence>
<dbReference type="AlphaFoldDB" id="A0A2S9JB54"/>
<evidence type="ECO:0000259" key="1">
    <source>
        <dbReference type="Pfam" id="PF13649"/>
    </source>
</evidence>
<gene>
    <name evidence="2" type="ORF">C5750_22255</name>
</gene>
<dbReference type="InterPro" id="IPR029063">
    <property type="entry name" value="SAM-dependent_MTases_sf"/>
</dbReference>
<dbReference type="InterPro" id="IPR041698">
    <property type="entry name" value="Methyltransf_25"/>
</dbReference>
<dbReference type="SUPFAM" id="SSF53335">
    <property type="entry name" value="S-adenosyl-L-methionine-dependent methyltransferases"/>
    <property type="match status" value="1"/>
</dbReference>
<name>A0A2S9JB54_9HYPH</name>
<organism evidence="2 3">
    <name type="scientific">Phyllobacterium myrsinacearum</name>
    <dbReference type="NCBI Taxonomy" id="28101"/>
    <lineage>
        <taxon>Bacteria</taxon>
        <taxon>Pseudomonadati</taxon>
        <taxon>Pseudomonadota</taxon>
        <taxon>Alphaproteobacteria</taxon>
        <taxon>Hyphomicrobiales</taxon>
        <taxon>Phyllobacteriaceae</taxon>
        <taxon>Phyllobacterium</taxon>
    </lineage>
</organism>
<dbReference type="CDD" id="cd02440">
    <property type="entry name" value="AdoMet_MTases"/>
    <property type="match status" value="1"/>
</dbReference>
<sequence>MTTGRVWTFVRALLTDPFRVSAIAPSGAALARLITSEITPASGPVLELGPGTGVFTDALLARGIRPKDLTLIEYGAEFARLLQARFPGMRILQMDAAQLDLHEFFDIQPAGAVVSGLPLLSMTQEKVAAILGGAFSNLRPEGAYYQFTYGFRCPVPKPVLDQLQLEAVCIGRAFRNLPPAAVYRITRRGVATPVAI</sequence>
<dbReference type="Proteomes" id="UP000238563">
    <property type="component" value="Unassembled WGS sequence"/>
</dbReference>
<dbReference type="Pfam" id="PF13649">
    <property type="entry name" value="Methyltransf_25"/>
    <property type="match status" value="1"/>
</dbReference>
<feature type="domain" description="Methyltransferase" evidence="1">
    <location>
        <begin position="45"/>
        <end position="142"/>
    </location>
</feature>
<dbReference type="RefSeq" id="WP_105736892.1">
    <property type="nucleotide sequence ID" value="NZ_PVBT01000008.1"/>
</dbReference>
<keyword evidence="3" id="KW-1185">Reference proteome</keyword>
<evidence type="ECO:0000313" key="2">
    <source>
        <dbReference type="EMBL" id="PRD50060.1"/>
    </source>
</evidence>
<dbReference type="FunFam" id="3.40.50.150:FF:000346">
    <property type="entry name" value="Phospholipid N-methyltransferase"/>
    <property type="match status" value="1"/>
</dbReference>
<accession>A0A2S9JB54</accession>
<reference evidence="2 3" key="1">
    <citation type="submission" date="2018-02" db="EMBL/GenBank/DDBJ databases">
        <title>The draft genome of Phyllobacterium myrsinacearum DSM5892.</title>
        <authorList>
            <person name="Li L."/>
            <person name="Liu L."/>
            <person name="Zhang X."/>
            <person name="Wang T."/>
        </authorList>
    </citation>
    <scope>NUCLEOTIDE SEQUENCE [LARGE SCALE GENOMIC DNA]</scope>
    <source>
        <strain evidence="2 3">DSM 5892</strain>
    </source>
</reference>
<proteinExistence type="predicted"/>